<evidence type="ECO:0000256" key="1">
    <source>
        <dbReference type="ARBA" id="ARBA00007989"/>
    </source>
</evidence>
<gene>
    <name evidence="4" type="primary">LOC100201130</name>
</gene>
<feature type="domain" description="Anti-proliferative protein" evidence="2">
    <location>
        <begin position="1"/>
        <end position="112"/>
    </location>
</feature>
<dbReference type="InterPro" id="IPR033332">
    <property type="entry name" value="BTG"/>
</dbReference>
<name>A0ABM4B8B6_HYDVU</name>
<dbReference type="InterPro" id="IPR002087">
    <property type="entry name" value="Anti_prolifrtn"/>
</dbReference>
<sequence>MHYEINCAVKYIVSKIKEYSSLLNEEQLEKFESRLNQLLKEKYESHWYEDKPMKGSAFRCINISVEDNSVDSVLRKAAEEVSLNSQNLLEIFNDGLALWVDPNDVSCRLGKGAIFPVYKKIAERKSKPLNSNAPEFSLKQRPRSTSPPITFNNKDFYVKTRSLTPPGFSSTDVTLENISIPTSSTSKDTDIHRLWDSIPNKTYPIASSSYSGHYLNNSQVKNVPVSSLYFNGSDNISSAQNSYIDQSQQSVAYRQGDSSYSFNQYSSYYNPSYWKKNIGPLYNHPLNLQQDDQTYQRYHWSRNKIPGTMSSVYSTARAQEVF</sequence>
<dbReference type="SMART" id="SM00099">
    <property type="entry name" value="btg1"/>
    <property type="match status" value="1"/>
</dbReference>
<keyword evidence="3" id="KW-1185">Reference proteome</keyword>
<dbReference type="Gene3D" id="3.90.640.90">
    <property type="entry name" value="Anti-proliferative protein, N-terminal domain"/>
    <property type="match status" value="1"/>
</dbReference>
<reference evidence="3" key="1">
    <citation type="submission" date="2025-05" db="UniProtKB">
        <authorList>
            <consortium name="RefSeq"/>
        </authorList>
    </citation>
    <scope>NUCLEOTIDE SEQUENCE [LARGE SCALE GENOMIC DNA]</scope>
</reference>
<dbReference type="SUPFAM" id="SSF160696">
    <property type="entry name" value="BTG domain-like"/>
    <property type="match status" value="1"/>
</dbReference>
<dbReference type="PRINTS" id="PR00310">
    <property type="entry name" value="ANTIPRLFBTG1"/>
</dbReference>
<organism evidence="3 4">
    <name type="scientific">Hydra vulgaris</name>
    <name type="common">Hydra</name>
    <name type="synonym">Hydra attenuata</name>
    <dbReference type="NCBI Taxonomy" id="6087"/>
    <lineage>
        <taxon>Eukaryota</taxon>
        <taxon>Metazoa</taxon>
        <taxon>Cnidaria</taxon>
        <taxon>Hydrozoa</taxon>
        <taxon>Hydroidolina</taxon>
        <taxon>Anthoathecata</taxon>
        <taxon>Aplanulata</taxon>
        <taxon>Hydridae</taxon>
        <taxon>Hydra</taxon>
    </lineage>
</organism>
<dbReference type="GeneID" id="100201130"/>
<reference evidence="4" key="2">
    <citation type="submission" date="2025-08" db="UniProtKB">
        <authorList>
            <consortium name="RefSeq"/>
        </authorList>
    </citation>
    <scope>IDENTIFICATION</scope>
</reference>
<dbReference type="Proteomes" id="UP001652625">
    <property type="component" value="Chromosome 01"/>
</dbReference>
<dbReference type="InterPro" id="IPR036054">
    <property type="entry name" value="BTG-like_sf"/>
</dbReference>
<dbReference type="PANTHER" id="PTHR22978">
    <property type="entry name" value="B-CELL TRANSLOCATION GENE"/>
    <property type="match status" value="1"/>
</dbReference>
<evidence type="ECO:0000313" key="4">
    <source>
        <dbReference type="RefSeq" id="XP_065645100.1"/>
    </source>
</evidence>
<dbReference type="PANTHER" id="PTHR22978:SF22">
    <property type="entry name" value="BTG FAMILY PROTEIN"/>
    <property type="match status" value="1"/>
</dbReference>
<evidence type="ECO:0000259" key="2">
    <source>
        <dbReference type="SMART" id="SM00099"/>
    </source>
</evidence>
<dbReference type="Pfam" id="PF07742">
    <property type="entry name" value="BTG"/>
    <property type="match status" value="1"/>
</dbReference>
<accession>A0ABM4B8B6</accession>
<dbReference type="RefSeq" id="XP_065645100.1">
    <property type="nucleotide sequence ID" value="XM_065789028.1"/>
</dbReference>
<protein>
    <submittedName>
        <fullName evidence="4">Protein Tob2</fullName>
    </submittedName>
</protein>
<proteinExistence type="inferred from homology"/>
<evidence type="ECO:0000313" key="3">
    <source>
        <dbReference type="Proteomes" id="UP001652625"/>
    </source>
</evidence>
<comment type="similarity">
    <text evidence="1">Belongs to the BTG family.</text>
</comment>